<dbReference type="Pfam" id="PF19298">
    <property type="entry name" value="KshA_C"/>
    <property type="match status" value="1"/>
</dbReference>
<dbReference type="AlphaFoldDB" id="A0AAQ4EP06"/>
<dbReference type="Gene3D" id="3.90.380.10">
    <property type="entry name" value="Naphthalene 1,2-dioxygenase Alpha Subunit, Chain A, domain 1"/>
    <property type="match status" value="1"/>
</dbReference>
<dbReference type="EMBL" id="JARKHS020012926">
    <property type="protein sequence ID" value="KAK8776455.1"/>
    <property type="molecule type" value="Genomic_DNA"/>
</dbReference>
<evidence type="ECO:0000313" key="4">
    <source>
        <dbReference type="Proteomes" id="UP001321473"/>
    </source>
</evidence>
<protein>
    <recommendedName>
        <fullName evidence="2">3-ketosteroid-9-alpha-monooxygenase oxygenase component-like C-terminal domain-containing protein</fullName>
    </recommendedName>
</protein>
<dbReference type="GO" id="GO:0016491">
    <property type="term" value="F:oxidoreductase activity"/>
    <property type="evidence" value="ECO:0007669"/>
    <property type="project" value="UniProtKB-KW"/>
</dbReference>
<gene>
    <name evidence="3" type="ORF">V5799_030201</name>
</gene>
<keyword evidence="1" id="KW-0560">Oxidoreductase</keyword>
<evidence type="ECO:0000313" key="3">
    <source>
        <dbReference type="EMBL" id="KAK8776455.1"/>
    </source>
</evidence>
<reference evidence="3 4" key="1">
    <citation type="journal article" date="2023" name="Arcadia Sci">
        <title>De novo assembly of a long-read Amblyomma americanum tick genome.</title>
        <authorList>
            <person name="Chou S."/>
            <person name="Poskanzer K.E."/>
            <person name="Rollins M."/>
            <person name="Thuy-Boun P.S."/>
        </authorList>
    </citation>
    <scope>NUCLEOTIDE SEQUENCE [LARGE SCALE GENOMIC DNA]</scope>
    <source>
        <strain evidence="3">F_SG_1</strain>
        <tissue evidence="3">Salivary glands</tissue>
    </source>
</reference>
<organism evidence="3 4">
    <name type="scientific">Amblyomma americanum</name>
    <name type="common">Lone star tick</name>
    <dbReference type="NCBI Taxonomy" id="6943"/>
    <lineage>
        <taxon>Eukaryota</taxon>
        <taxon>Metazoa</taxon>
        <taxon>Ecdysozoa</taxon>
        <taxon>Arthropoda</taxon>
        <taxon>Chelicerata</taxon>
        <taxon>Arachnida</taxon>
        <taxon>Acari</taxon>
        <taxon>Parasitiformes</taxon>
        <taxon>Ixodida</taxon>
        <taxon>Ixodoidea</taxon>
        <taxon>Ixodidae</taxon>
        <taxon>Amblyomminae</taxon>
        <taxon>Amblyomma</taxon>
    </lineage>
</organism>
<dbReference type="Proteomes" id="UP001321473">
    <property type="component" value="Unassembled WGS sequence"/>
</dbReference>
<evidence type="ECO:0000259" key="2">
    <source>
        <dbReference type="Pfam" id="PF19298"/>
    </source>
</evidence>
<sequence length="115" mass="13456">MTQIGPALTIIHIRGSATNYMVVQAVMPEGPFNIKVVHRVHFQPRMSWFLKKLYVIGLRNMVDRDGIVWNSKVLHKKPALAKEEQPIAAFRKWYSQFYSASSPTWQEIREQSLEW</sequence>
<accession>A0AAQ4EP06</accession>
<evidence type="ECO:0000256" key="1">
    <source>
        <dbReference type="ARBA" id="ARBA00023002"/>
    </source>
</evidence>
<dbReference type="GO" id="GO:0008203">
    <property type="term" value="P:cholesterol metabolic process"/>
    <property type="evidence" value="ECO:0007669"/>
    <property type="project" value="InterPro"/>
</dbReference>
<feature type="domain" description="3-ketosteroid-9-alpha-monooxygenase oxygenase component-like C-terminal" evidence="2">
    <location>
        <begin position="2"/>
        <end position="98"/>
    </location>
</feature>
<keyword evidence="4" id="KW-1185">Reference proteome</keyword>
<name>A0AAQ4EP06_AMBAM</name>
<comment type="caution">
    <text evidence="3">The sequence shown here is derived from an EMBL/GenBank/DDBJ whole genome shotgun (WGS) entry which is preliminary data.</text>
</comment>
<proteinExistence type="predicted"/>
<dbReference type="InterPro" id="IPR045605">
    <property type="entry name" value="KshA-like_C"/>
</dbReference>